<evidence type="ECO:0000256" key="8">
    <source>
        <dbReference type="SAM" id="MobiDB-lite"/>
    </source>
</evidence>
<dbReference type="EMBL" id="JAWQEG010002774">
    <property type="protein sequence ID" value="KAK3869800.1"/>
    <property type="molecule type" value="Genomic_DNA"/>
</dbReference>
<dbReference type="SUPFAM" id="SSF55073">
    <property type="entry name" value="Nucleotide cyclase"/>
    <property type="match status" value="1"/>
</dbReference>
<name>A0AAE1KEJ3_PETCI</name>
<comment type="subcellular location">
    <subcellularLocation>
        <location evidence="1">Cytoplasm</location>
    </subcellularLocation>
</comment>
<dbReference type="InterPro" id="IPR029787">
    <property type="entry name" value="Nucleotide_cyclase"/>
</dbReference>
<dbReference type="Gene3D" id="3.30.70.1230">
    <property type="entry name" value="Nucleotide cyclase"/>
    <property type="match status" value="1"/>
</dbReference>
<evidence type="ECO:0000256" key="1">
    <source>
        <dbReference type="ARBA" id="ARBA00004496"/>
    </source>
</evidence>
<protein>
    <recommendedName>
        <fullName evidence="2">guanylate cyclase</fullName>
        <ecNumber evidence="2">4.6.1.2</ecNumber>
    </recommendedName>
</protein>
<evidence type="ECO:0000256" key="7">
    <source>
        <dbReference type="ARBA" id="ARBA00023293"/>
    </source>
</evidence>
<keyword evidence="3" id="KW-0963">Cytoplasm</keyword>
<sequence>MLRVTGRHFCQLLREMDNLHSQMRFGFPKMRSPSMVVTEYDRSGAVLLYRSCRHGLSHYLMGQLLQIAKDFYNLTLNVEVVKEESQDLTYCTTFKLDFDNAGFVKEMQEQCASFHRPYLSDFTLGKLFMFFPFGLVLDPDLRVRLAGERILQLLGKDLLGSEFLEHFTIQRPHIRFSWDAIKVFQSVTWEVQSTKLPERSTRSNSLDTVSETPLRRGSSQAPWSSQQSSLTSFRGLLLKGQMYILKENNIALFLCMPLLNNLVEMRETGLFLNDLAMHDLSREMVLKGWDHCSRLQILYEQQEKCSERLEDAHVRRQKAKARGDDLLYSMLPRQVADNLRQGKGAEATCQTFNEVSVLFAEVCLAAGSDTLGAMDLMKTVNDIYKLLDHATDQYSVFKVETVGGVYMVVGGAPEYQPDHCAQVAALALHMLMEVVEAHIHNLRIGIHVGPVAAGVVGLKMPRYCLFGDTVNTASRMQTNGKAGRIQVSERCVPVLERFQFSTSFRGKMQIKGKGEMNTYWLEGRDPSAPSLATPKPSINTNTTTTITTPDNDHHDDDDDDDHDDNTTQPNGDTDGPEHVVDAVEKREEDEGKEEEEGEGKEEEEGEGKEEDENKEKEEEEKEVKEEEKE</sequence>
<comment type="caution">
    <text evidence="10">The sequence shown here is derived from an EMBL/GenBank/DDBJ whole genome shotgun (WGS) entry which is preliminary data.</text>
</comment>
<evidence type="ECO:0000256" key="2">
    <source>
        <dbReference type="ARBA" id="ARBA00012202"/>
    </source>
</evidence>
<proteinExistence type="predicted"/>
<dbReference type="InterPro" id="IPR001054">
    <property type="entry name" value="A/G_cyclase"/>
</dbReference>
<dbReference type="InterPro" id="IPR011644">
    <property type="entry name" value="Heme_NO-bd"/>
</dbReference>
<evidence type="ECO:0000259" key="9">
    <source>
        <dbReference type="PROSITE" id="PS50125"/>
    </source>
</evidence>
<dbReference type="Gene3D" id="3.90.1520.10">
    <property type="entry name" value="H-NOX domain"/>
    <property type="match status" value="1"/>
</dbReference>
<dbReference type="GO" id="GO:0008074">
    <property type="term" value="C:guanylate cyclase complex, soluble"/>
    <property type="evidence" value="ECO:0007669"/>
    <property type="project" value="TreeGrafter"/>
</dbReference>
<evidence type="ECO:0000313" key="11">
    <source>
        <dbReference type="Proteomes" id="UP001286313"/>
    </source>
</evidence>
<feature type="region of interest" description="Disordered" evidence="8">
    <location>
        <begin position="520"/>
        <end position="629"/>
    </location>
</feature>
<evidence type="ECO:0000313" key="10">
    <source>
        <dbReference type="EMBL" id="KAK3869800.1"/>
    </source>
</evidence>
<dbReference type="GO" id="GO:0019934">
    <property type="term" value="P:cGMP-mediated signaling"/>
    <property type="evidence" value="ECO:0007669"/>
    <property type="project" value="TreeGrafter"/>
</dbReference>
<accession>A0AAE1KEJ3</accession>
<dbReference type="PROSITE" id="PS50125">
    <property type="entry name" value="GUANYLATE_CYCLASE_2"/>
    <property type="match status" value="1"/>
</dbReference>
<feature type="compositionally biased region" description="Basic and acidic residues" evidence="8">
    <location>
        <begin position="575"/>
        <end position="589"/>
    </location>
</feature>
<dbReference type="SUPFAM" id="SSF111126">
    <property type="entry name" value="Ligand-binding domain in the NO signalling and Golgi transport"/>
    <property type="match status" value="1"/>
</dbReference>
<evidence type="ECO:0000256" key="3">
    <source>
        <dbReference type="ARBA" id="ARBA00022490"/>
    </source>
</evidence>
<dbReference type="Gene3D" id="6.10.250.780">
    <property type="match status" value="1"/>
</dbReference>
<feature type="compositionally biased region" description="Basic and acidic residues" evidence="8">
    <location>
        <begin position="611"/>
        <end position="629"/>
    </location>
</feature>
<dbReference type="InterPro" id="IPR024096">
    <property type="entry name" value="NO_sig/Golgi_transp_ligand-bd"/>
</dbReference>
<gene>
    <name evidence="10" type="ORF">Pcinc_024919</name>
</gene>
<evidence type="ECO:0000256" key="4">
    <source>
        <dbReference type="ARBA" id="ARBA00022741"/>
    </source>
</evidence>
<dbReference type="GO" id="GO:0005525">
    <property type="term" value="F:GTP binding"/>
    <property type="evidence" value="ECO:0007669"/>
    <property type="project" value="UniProtKB-KW"/>
</dbReference>
<evidence type="ECO:0000256" key="5">
    <source>
        <dbReference type="ARBA" id="ARBA00023134"/>
    </source>
</evidence>
<dbReference type="GO" id="GO:0070482">
    <property type="term" value="P:response to oxygen levels"/>
    <property type="evidence" value="ECO:0007669"/>
    <property type="project" value="TreeGrafter"/>
</dbReference>
<evidence type="ECO:0000256" key="6">
    <source>
        <dbReference type="ARBA" id="ARBA00023239"/>
    </source>
</evidence>
<dbReference type="InterPro" id="IPR042463">
    <property type="entry name" value="HNOB_dom_associated_sf"/>
</dbReference>
<feature type="region of interest" description="Disordered" evidence="8">
    <location>
        <begin position="200"/>
        <end position="225"/>
    </location>
</feature>
<organism evidence="10 11">
    <name type="scientific">Petrolisthes cinctipes</name>
    <name type="common">Flat porcelain crab</name>
    <dbReference type="NCBI Taxonomy" id="88211"/>
    <lineage>
        <taxon>Eukaryota</taxon>
        <taxon>Metazoa</taxon>
        <taxon>Ecdysozoa</taxon>
        <taxon>Arthropoda</taxon>
        <taxon>Crustacea</taxon>
        <taxon>Multicrustacea</taxon>
        <taxon>Malacostraca</taxon>
        <taxon>Eumalacostraca</taxon>
        <taxon>Eucarida</taxon>
        <taxon>Decapoda</taxon>
        <taxon>Pleocyemata</taxon>
        <taxon>Anomura</taxon>
        <taxon>Galatheoidea</taxon>
        <taxon>Porcellanidae</taxon>
        <taxon>Petrolisthes</taxon>
    </lineage>
</organism>
<dbReference type="GO" id="GO:0020037">
    <property type="term" value="F:heme binding"/>
    <property type="evidence" value="ECO:0007669"/>
    <property type="project" value="InterPro"/>
</dbReference>
<dbReference type="SMART" id="SM00044">
    <property type="entry name" value="CYCc"/>
    <property type="match status" value="1"/>
</dbReference>
<dbReference type="InterPro" id="IPR011645">
    <property type="entry name" value="HNOB_dom_associated"/>
</dbReference>
<dbReference type="EC" id="4.6.1.2" evidence="2"/>
<reference evidence="10" key="1">
    <citation type="submission" date="2023-10" db="EMBL/GenBank/DDBJ databases">
        <title>Genome assemblies of two species of porcelain crab, Petrolisthes cinctipes and Petrolisthes manimaculis (Anomura: Porcellanidae).</title>
        <authorList>
            <person name="Angst P."/>
        </authorList>
    </citation>
    <scope>NUCLEOTIDE SEQUENCE</scope>
    <source>
        <strain evidence="10">PB745_01</strain>
        <tissue evidence="10">Gill</tissue>
    </source>
</reference>
<keyword evidence="7" id="KW-0141">cGMP biosynthesis</keyword>
<dbReference type="Proteomes" id="UP001286313">
    <property type="component" value="Unassembled WGS sequence"/>
</dbReference>
<dbReference type="CDD" id="cd07302">
    <property type="entry name" value="CHD"/>
    <property type="match status" value="1"/>
</dbReference>
<dbReference type="Pfam" id="PF07700">
    <property type="entry name" value="HNOB"/>
    <property type="match status" value="1"/>
</dbReference>
<dbReference type="PANTHER" id="PTHR45655">
    <property type="entry name" value="GUANYLATE CYCLASE SOLUBLE SUBUNIT BETA-2"/>
    <property type="match status" value="1"/>
</dbReference>
<dbReference type="Pfam" id="PF00211">
    <property type="entry name" value="Guanylate_cyc"/>
    <property type="match status" value="1"/>
</dbReference>
<dbReference type="PANTHER" id="PTHR45655:SF5">
    <property type="entry name" value="SOLUBLE GUANYLATE CYCLASE 89DA-RELATED"/>
    <property type="match status" value="1"/>
</dbReference>
<feature type="domain" description="Guanylate cyclase" evidence="9">
    <location>
        <begin position="349"/>
        <end position="477"/>
    </location>
</feature>
<feature type="compositionally biased region" description="Acidic residues" evidence="8">
    <location>
        <begin position="590"/>
        <end position="610"/>
    </location>
</feature>
<dbReference type="AlphaFoldDB" id="A0AAE1KEJ3"/>
<dbReference type="Pfam" id="PF07701">
    <property type="entry name" value="HNOBA"/>
    <property type="match status" value="1"/>
</dbReference>
<keyword evidence="6" id="KW-0456">Lyase</keyword>
<dbReference type="InterPro" id="IPR038158">
    <property type="entry name" value="H-NOX_domain_sf"/>
</dbReference>
<keyword evidence="5" id="KW-0342">GTP-binding</keyword>
<keyword evidence="11" id="KW-1185">Reference proteome</keyword>
<feature type="compositionally biased region" description="Polar residues" evidence="8">
    <location>
        <begin position="202"/>
        <end position="211"/>
    </location>
</feature>
<dbReference type="GO" id="GO:0004383">
    <property type="term" value="F:guanylate cyclase activity"/>
    <property type="evidence" value="ECO:0007669"/>
    <property type="project" value="UniProtKB-EC"/>
</dbReference>
<keyword evidence="4" id="KW-0547">Nucleotide-binding</keyword>
<feature type="compositionally biased region" description="Low complexity" evidence="8">
    <location>
        <begin position="539"/>
        <end position="549"/>
    </location>
</feature>
<dbReference type="Gene3D" id="3.30.450.260">
    <property type="entry name" value="Haem NO binding associated domain"/>
    <property type="match status" value="1"/>
</dbReference>